<feature type="signal peptide" evidence="1">
    <location>
        <begin position="1"/>
        <end position="24"/>
    </location>
</feature>
<gene>
    <name evidence="2" type="ORF">ED208_16465</name>
</gene>
<evidence type="ECO:0000313" key="2">
    <source>
        <dbReference type="EMBL" id="ROH86015.1"/>
    </source>
</evidence>
<accession>A0A3N0UZZ3</accession>
<name>A0A3N0UZZ3_9GAMM</name>
<evidence type="ECO:0008006" key="4">
    <source>
        <dbReference type="Google" id="ProtNLM"/>
    </source>
</evidence>
<dbReference type="EMBL" id="RJVO01000010">
    <property type="protein sequence ID" value="ROH86015.1"/>
    <property type="molecule type" value="Genomic_DNA"/>
</dbReference>
<protein>
    <recommendedName>
        <fullName evidence="4">Tetratricopeptide repeat protein</fullName>
    </recommendedName>
</protein>
<dbReference type="AlphaFoldDB" id="A0A3N0UZZ3"/>
<keyword evidence="1" id="KW-0732">Signal</keyword>
<proteinExistence type="predicted"/>
<evidence type="ECO:0000256" key="1">
    <source>
        <dbReference type="SAM" id="SignalP"/>
    </source>
</evidence>
<feature type="chain" id="PRO_5018022375" description="Tetratricopeptide repeat protein" evidence="1">
    <location>
        <begin position="25"/>
        <end position="389"/>
    </location>
</feature>
<comment type="caution">
    <text evidence="2">The sequence shown here is derived from an EMBL/GenBank/DDBJ whole genome shotgun (WGS) entry which is preliminary data.</text>
</comment>
<evidence type="ECO:0000313" key="3">
    <source>
        <dbReference type="Proteomes" id="UP000282106"/>
    </source>
</evidence>
<keyword evidence="3" id="KW-1185">Reference proteome</keyword>
<dbReference type="RefSeq" id="WP_123213024.1">
    <property type="nucleotide sequence ID" value="NZ_RJVO01000010.1"/>
</dbReference>
<sequence>MHKLRVATGCAAFAASLLLAAAHAEDDPPELAAAYEQIRKAPEKDRTLYQMQAGVIALDRGYRIEAARLFDAVLVNISAIYANNDQAARARSLWYEEGTKDFKGEPYERAMAHYYRGLLDLFDGVYDNARASFRGGLLQDAFAEEAQNRADFASLVFLEGWCSQLMGMPSAAEESYAEFRSLRPGVATPAPDHNLLVLVETGYGPRKRADNVAGNSLRYFPNPRSLEKHAAIAFGNARFPLAPVEDLYWQASTRGGRPIDRIIDGKMEFKAVTGNVGSALTTIGSVAQEYSPLFDANIGGAVAAVSAVGTAAQLASFSTKARADARYWNNLPEGLHVFTVRRPPTLNTLTIEFSNADGQVDASLTRTVPIQIDSHGNGVAWLRSRPAQP</sequence>
<dbReference type="Proteomes" id="UP000282106">
    <property type="component" value="Unassembled WGS sequence"/>
</dbReference>
<organism evidence="2 3">
    <name type="scientific">Stagnimonas aquatica</name>
    <dbReference type="NCBI Taxonomy" id="2689987"/>
    <lineage>
        <taxon>Bacteria</taxon>
        <taxon>Pseudomonadati</taxon>
        <taxon>Pseudomonadota</taxon>
        <taxon>Gammaproteobacteria</taxon>
        <taxon>Nevskiales</taxon>
        <taxon>Nevskiaceae</taxon>
        <taxon>Stagnimonas</taxon>
    </lineage>
</organism>
<reference evidence="2 3" key="1">
    <citation type="submission" date="2018-10" db="EMBL/GenBank/DDBJ databases">
        <authorList>
            <person name="Chen W.-M."/>
        </authorList>
    </citation>
    <scope>NUCLEOTIDE SEQUENCE [LARGE SCALE GENOMIC DNA]</scope>
    <source>
        <strain evidence="2 3">THS-13</strain>
    </source>
</reference>
<dbReference type="InParanoid" id="A0A3N0UZZ3"/>